<feature type="signal peptide" evidence="2">
    <location>
        <begin position="1"/>
        <end position="21"/>
    </location>
</feature>
<evidence type="ECO:0000256" key="1">
    <source>
        <dbReference type="SAM" id="MobiDB-lite"/>
    </source>
</evidence>
<feature type="compositionally biased region" description="Polar residues" evidence="1">
    <location>
        <begin position="109"/>
        <end position="118"/>
    </location>
</feature>
<feature type="chain" id="PRO_5008899318" description="Spaetzle domain-containing protein" evidence="2">
    <location>
        <begin position="22"/>
        <end position="308"/>
    </location>
</feature>
<feature type="region of interest" description="Disordered" evidence="1">
    <location>
        <begin position="83"/>
        <end position="118"/>
    </location>
</feature>
<keyword evidence="2" id="KW-0732">Signal</keyword>
<evidence type="ECO:0000313" key="4">
    <source>
        <dbReference type="Proteomes" id="UP000186922"/>
    </source>
</evidence>
<dbReference type="PANTHER" id="PTHR41153:SF2">
    <property type="entry name" value="RE41427P"/>
    <property type="match status" value="1"/>
</dbReference>
<dbReference type="OrthoDB" id="10055432at2759"/>
<accession>A0A1D1W9J6</accession>
<organism evidence="3 4">
    <name type="scientific">Ramazzottius varieornatus</name>
    <name type="common">Water bear</name>
    <name type="synonym">Tardigrade</name>
    <dbReference type="NCBI Taxonomy" id="947166"/>
    <lineage>
        <taxon>Eukaryota</taxon>
        <taxon>Metazoa</taxon>
        <taxon>Ecdysozoa</taxon>
        <taxon>Tardigrada</taxon>
        <taxon>Eutardigrada</taxon>
        <taxon>Parachela</taxon>
        <taxon>Hypsibioidea</taxon>
        <taxon>Ramazzottiidae</taxon>
        <taxon>Ramazzottius</taxon>
    </lineage>
</organism>
<evidence type="ECO:0008006" key="5">
    <source>
        <dbReference type="Google" id="ProtNLM"/>
    </source>
</evidence>
<dbReference type="InterPro" id="IPR029034">
    <property type="entry name" value="Cystine-knot_cytokine"/>
</dbReference>
<comment type="caution">
    <text evidence="3">The sequence shown here is derived from an EMBL/GenBank/DDBJ whole genome shotgun (WGS) entry which is preliminary data.</text>
</comment>
<gene>
    <name evidence="3" type="primary">RvY_17932</name>
    <name evidence="3" type="synonym">RvY_17932.1</name>
    <name evidence="3" type="ORF">RvY_17932-1</name>
</gene>
<reference evidence="3 4" key="1">
    <citation type="journal article" date="2016" name="Nat. Commun.">
        <title>Extremotolerant tardigrade genome and improved radiotolerance of human cultured cells by tardigrade-unique protein.</title>
        <authorList>
            <person name="Hashimoto T."/>
            <person name="Horikawa D.D."/>
            <person name="Saito Y."/>
            <person name="Kuwahara H."/>
            <person name="Kozuka-Hata H."/>
            <person name="Shin-I T."/>
            <person name="Minakuchi Y."/>
            <person name="Ohishi K."/>
            <person name="Motoyama A."/>
            <person name="Aizu T."/>
            <person name="Enomoto A."/>
            <person name="Kondo K."/>
            <person name="Tanaka S."/>
            <person name="Hara Y."/>
            <person name="Koshikawa S."/>
            <person name="Sagara H."/>
            <person name="Miura T."/>
            <person name="Yokobori S."/>
            <person name="Miyagawa K."/>
            <person name="Suzuki Y."/>
            <person name="Kubo T."/>
            <person name="Oyama M."/>
            <person name="Kohara Y."/>
            <person name="Fujiyama A."/>
            <person name="Arakawa K."/>
            <person name="Katayama T."/>
            <person name="Toyoda A."/>
            <person name="Kunieda T."/>
        </authorList>
    </citation>
    <scope>NUCLEOTIDE SEQUENCE [LARGE SCALE GENOMIC DNA]</scope>
    <source>
        <strain evidence="3 4">YOKOZUNA-1</strain>
    </source>
</reference>
<dbReference type="EMBL" id="BDGG01000017">
    <property type="protein sequence ID" value="GAV08204.1"/>
    <property type="molecule type" value="Genomic_DNA"/>
</dbReference>
<dbReference type="STRING" id="947166.A0A1D1W9J6"/>
<sequence length="308" mass="33570">MAFSTGAFLVLVFLLVDPSRCQKKNETRAKECQKTMTFGWGDAVDRRSRCIVDPSGKPINHVAMRLLSSTLSSAGRFVKVRARSDNDPSIPASNVTLHHNPHPKLQSRMLDSSTQGPSATLQSLLDNTRLYNGERSSLWAASARSEPSCSQACAAQILPDSCCPVRTEVAYPQFGQSAISEQTFTIIQDFPDFVQPVFKRVCITTQCNIIRGNCSQKYVPHAVFSAPNGKFGSLFGQDYLLVESGCECTPAITDFGTSATPPPVEQITQPPPFLTSTAPPAPIPNSPYQYPTVARDLQQGNRNSIIAQ</sequence>
<dbReference type="AlphaFoldDB" id="A0A1D1W9J6"/>
<keyword evidence="4" id="KW-1185">Reference proteome</keyword>
<proteinExistence type="predicted"/>
<evidence type="ECO:0000256" key="2">
    <source>
        <dbReference type="SAM" id="SignalP"/>
    </source>
</evidence>
<dbReference type="Proteomes" id="UP000186922">
    <property type="component" value="Unassembled WGS sequence"/>
</dbReference>
<evidence type="ECO:0000313" key="3">
    <source>
        <dbReference type="EMBL" id="GAV08204.1"/>
    </source>
</evidence>
<name>A0A1D1W9J6_RAMVA</name>
<dbReference type="PANTHER" id="PTHR41153">
    <property type="entry name" value="RE41427P"/>
    <property type="match status" value="1"/>
</dbReference>
<protein>
    <recommendedName>
        <fullName evidence="5">Spaetzle domain-containing protein</fullName>
    </recommendedName>
</protein>
<dbReference type="SUPFAM" id="SSF57501">
    <property type="entry name" value="Cystine-knot cytokines"/>
    <property type="match status" value="1"/>
</dbReference>